<dbReference type="CDD" id="cd05382">
    <property type="entry name" value="CAP_GAPR1-like"/>
    <property type="match status" value="1"/>
</dbReference>
<proteinExistence type="inferred from homology"/>
<dbReference type="GeneID" id="110220476"/>
<dbReference type="InterPro" id="IPR018244">
    <property type="entry name" value="Allrgn_V5/Tpx1_CS"/>
</dbReference>
<feature type="region of interest" description="Disordered" evidence="11">
    <location>
        <begin position="75"/>
        <end position="303"/>
    </location>
</feature>
<keyword evidence="6" id="KW-0449">Lipoprotein</keyword>
<name>A0A6P5LP86_PHACI</name>
<feature type="compositionally biased region" description="Basic and acidic residues" evidence="11">
    <location>
        <begin position="75"/>
        <end position="96"/>
    </location>
</feature>
<evidence type="ECO:0000256" key="5">
    <source>
        <dbReference type="ARBA" id="ARBA00023136"/>
    </source>
</evidence>
<dbReference type="Gene3D" id="3.40.33.10">
    <property type="entry name" value="CAP"/>
    <property type="match status" value="1"/>
</dbReference>
<reference evidence="14" key="1">
    <citation type="submission" date="2025-08" db="UniProtKB">
        <authorList>
            <consortium name="RefSeq"/>
        </authorList>
    </citation>
    <scope>IDENTIFICATION</scope>
    <source>
        <tissue evidence="14">Spleen</tissue>
    </source>
</reference>
<protein>
    <recommendedName>
        <fullName evidence="9">Golgi-associated plant pathogenesis-related protein 1</fullName>
    </recommendedName>
    <alternativeName>
        <fullName evidence="10">Glioma pathogenesis-related protein 2</fullName>
    </alternativeName>
</protein>
<dbReference type="InterPro" id="IPR001283">
    <property type="entry name" value="CRISP-related"/>
</dbReference>
<dbReference type="InParanoid" id="A0A6P5LP86"/>
<evidence type="ECO:0000256" key="1">
    <source>
        <dbReference type="ARBA" id="ARBA00009923"/>
    </source>
</evidence>
<dbReference type="AlphaFoldDB" id="A0A6P5LP86"/>
<evidence type="ECO:0000313" key="13">
    <source>
        <dbReference type="Proteomes" id="UP000515140"/>
    </source>
</evidence>
<dbReference type="Proteomes" id="UP000515140">
    <property type="component" value="Unplaced"/>
</dbReference>
<dbReference type="GO" id="GO:0000139">
    <property type="term" value="C:Golgi membrane"/>
    <property type="evidence" value="ECO:0007669"/>
    <property type="project" value="UniProtKB-SubCell"/>
</dbReference>
<sequence length="453" mass="50585">MNPREGPSDKTGRQYWLTPLRPDQQLPEALKVKGHLVPDSSSSDEESVDFSLDDFQIVGKETLFQVLQDYENKDQIVRTRPREENDSAVEKTRDRPPGSSLYHVKLSQSDLELLEKGAGPPPKPLSKSSEYRLKAQHLLKLADRLLTKGQASEEEEPRPSKGGHRVHGHSTKRPSLHSPDEAGRAHGPAPSRTTEDGSARLENLEDKNNDSNEGPSFRGSPRGTRHKVGSPGPPLSSGSQSDPPPRVVSLVPMPRQLPLTYFTPPMSFSASQDLREEDDQEKEKQEKEEEDDHDDPLMFPDQASKKFSGDVLRAHNDYRQKHGCPPIKLDNKLNRDAQQYAEALAITKVLKHSSESSRGNCGENLAWASYDQPGQDVADRWYSEIRNYDFKSPGFSPESGHFTAMIWKSTKKMGIGKASANDGSSYVVARYFPAGNIVNPGFFEENVPRPEKK</sequence>
<organism evidence="13 14">
    <name type="scientific">Phascolarctos cinereus</name>
    <name type="common">Koala</name>
    <dbReference type="NCBI Taxonomy" id="38626"/>
    <lineage>
        <taxon>Eukaryota</taxon>
        <taxon>Metazoa</taxon>
        <taxon>Chordata</taxon>
        <taxon>Craniata</taxon>
        <taxon>Vertebrata</taxon>
        <taxon>Euteleostomi</taxon>
        <taxon>Mammalia</taxon>
        <taxon>Metatheria</taxon>
        <taxon>Diprotodontia</taxon>
        <taxon>Phascolarctidae</taxon>
        <taxon>Phascolarctos</taxon>
    </lineage>
</organism>
<dbReference type="KEGG" id="pcw:110220476"/>
<evidence type="ECO:0000256" key="9">
    <source>
        <dbReference type="ARBA" id="ARBA00069728"/>
    </source>
</evidence>
<evidence type="ECO:0000256" key="6">
    <source>
        <dbReference type="ARBA" id="ARBA00023288"/>
    </source>
</evidence>
<dbReference type="PROSITE" id="PS01009">
    <property type="entry name" value="CRISP_1"/>
    <property type="match status" value="1"/>
</dbReference>
<dbReference type="PANTHER" id="PTHR10334">
    <property type="entry name" value="CYSTEINE-RICH SECRETORY PROTEIN-RELATED"/>
    <property type="match status" value="1"/>
</dbReference>
<evidence type="ECO:0000313" key="14">
    <source>
        <dbReference type="RefSeq" id="XP_020860157.1"/>
    </source>
</evidence>
<dbReference type="PRINTS" id="PR00837">
    <property type="entry name" value="V5TPXLIKE"/>
</dbReference>
<feature type="compositionally biased region" description="Basic residues" evidence="11">
    <location>
        <begin position="161"/>
        <end position="175"/>
    </location>
</feature>
<keyword evidence="2" id="KW-0519">Myristate</keyword>
<keyword evidence="5" id="KW-0472">Membrane</keyword>
<dbReference type="SUPFAM" id="SSF55797">
    <property type="entry name" value="PR-1-like"/>
    <property type="match status" value="1"/>
</dbReference>
<dbReference type="FunFam" id="3.40.33.10:FF:000015">
    <property type="entry name" value="Golgi-associated plant pathogenesis-related protein 1"/>
    <property type="match status" value="1"/>
</dbReference>
<feature type="compositionally biased region" description="Basic and acidic residues" evidence="11">
    <location>
        <begin position="193"/>
        <end position="210"/>
    </location>
</feature>
<accession>A0A6P5LP86</accession>
<comment type="subunit">
    <text evidence="8">Homodimer. Interacts with CAV1.</text>
</comment>
<feature type="domain" description="SCP" evidence="12">
    <location>
        <begin position="306"/>
        <end position="439"/>
    </location>
</feature>
<dbReference type="InterPro" id="IPR035940">
    <property type="entry name" value="CAP_sf"/>
</dbReference>
<dbReference type="GO" id="GO:0005576">
    <property type="term" value="C:extracellular region"/>
    <property type="evidence" value="ECO:0007669"/>
    <property type="project" value="InterPro"/>
</dbReference>
<keyword evidence="4" id="KW-0175">Coiled coil</keyword>
<evidence type="ECO:0000256" key="3">
    <source>
        <dbReference type="ARBA" id="ARBA00023034"/>
    </source>
</evidence>
<dbReference type="CTD" id="152007"/>
<dbReference type="SMART" id="SM00198">
    <property type="entry name" value="SCP"/>
    <property type="match status" value="1"/>
</dbReference>
<keyword evidence="3" id="KW-0333">Golgi apparatus</keyword>
<evidence type="ECO:0000256" key="7">
    <source>
        <dbReference type="ARBA" id="ARBA00037794"/>
    </source>
</evidence>
<evidence type="ECO:0000256" key="10">
    <source>
        <dbReference type="ARBA" id="ARBA00075475"/>
    </source>
</evidence>
<dbReference type="InterPro" id="IPR014044">
    <property type="entry name" value="CAP_dom"/>
</dbReference>
<evidence type="ECO:0000256" key="8">
    <source>
        <dbReference type="ARBA" id="ARBA00063947"/>
    </source>
</evidence>
<evidence type="ECO:0000259" key="12">
    <source>
        <dbReference type="SMART" id="SM00198"/>
    </source>
</evidence>
<evidence type="ECO:0000256" key="11">
    <source>
        <dbReference type="SAM" id="MobiDB-lite"/>
    </source>
</evidence>
<comment type="similarity">
    <text evidence="1">Belongs to the CRISP family.</text>
</comment>
<evidence type="ECO:0000256" key="4">
    <source>
        <dbReference type="ARBA" id="ARBA00023054"/>
    </source>
</evidence>
<dbReference type="InterPro" id="IPR034113">
    <property type="entry name" value="SCP_GAPR1-like"/>
</dbReference>
<gene>
    <name evidence="14" type="primary">GLIPR2</name>
</gene>
<keyword evidence="13" id="KW-1185">Reference proteome</keyword>
<dbReference type="RefSeq" id="XP_020860157.1">
    <property type="nucleotide sequence ID" value="XM_021004498.1"/>
</dbReference>
<dbReference type="Pfam" id="PF00188">
    <property type="entry name" value="CAP"/>
    <property type="match status" value="1"/>
</dbReference>
<evidence type="ECO:0000256" key="2">
    <source>
        <dbReference type="ARBA" id="ARBA00022707"/>
    </source>
</evidence>
<comment type="subcellular location">
    <subcellularLocation>
        <location evidence="7">Golgi apparatus membrane</location>
        <topology evidence="7">Lipid-anchor</topology>
    </subcellularLocation>
</comment>